<evidence type="ECO:0000256" key="2">
    <source>
        <dbReference type="ARBA" id="ARBA00023136"/>
    </source>
</evidence>
<dbReference type="EMBL" id="VTDN01000012">
    <property type="protein sequence ID" value="MEB5477672.1"/>
    <property type="molecule type" value="Genomic_DNA"/>
</dbReference>
<evidence type="ECO:0000256" key="4">
    <source>
        <dbReference type="PROSITE-ProRule" id="PRU00473"/>
    </source>
</evidence>
<feature type="transmembrane region" description="Helical" evidence="6">
    <location>
        <begin position="6"/>
        <end position="25"/>
    </location>
</feature>
<dbReference type="PRINTS" id="PR01023">
    <property type="entry name" value="NAFLGMOTY"/>
</dbReference>
<dbReference type="Pfam" id="PF00691">
    <property type="entry name" value="OmpA"/>
    <property type="match status" value="1"/>
</dbReference>
<organism evidence="8 9">
    <name type="scientific">Acinetobacter pollinis</name>
    <dbReference type="NCBI Taxonomy" id="2605270"/>
    <lineage>
        <taxon>Bacteria</taxon>
        <taxon>Pseudomonadati</taxon>
        <taxon>Pseudomonadota</taxon>
        <taxon>Gammaproteobacteria</taxon>
        <taxon>Moraxellales</taxon>
        <taxon>Moraxellaceae</taxon>
        <taxon>Acinetobacter</taxon>
    </lineage>
</organism>
<sequence>MFGKLLPIIGLIILALIVIFLWKSCQHKMDMPIPRNNEASEPTAQEMAQAHHEEEQDTEQSQITLVSGVGNQVQACHATVGNESLSEAMQKRLAQIFGSNVKCDITVDPSYTTALQGVSKFQQVMDQIKAVPNASIDWQGNHITVNAPDAKSMNELVEKIKAVEPTLVVSATTPLNEEQSVDSSIDKSRSALSMLNGNSTPQDVANALNIQIINFPTASKVLPQKNKEILDEAAKLIQNVPNVKLTVAGYTDSTGNAEANKTLSQRRAQSVLDYLVSKGVNKDQLTAVGYGAENPIADNVTAEGKFRNRRIEFKVVNTENGKATVVDGEHEVKNITQ</sequence>
<proteinExistence type="predicted"/>
<protein>
    <submittedName>
        <fullName evidence="8">OmpA family protein</fullName>
    </submittedName>
</protein>
<dbReference type="InterPro" id="IPR006690">
    <property type="entry name" value="OMPA-like_CS"/>
</dbReference>
<keyword evidence="3" id="KW-0998">Cell outer membrane</keyword>
<dbReference type="PROSITE" id="PS51123">
    <property type="entry name" value="OMPA_2"/>
    <property type="match status" value="1"/>
</dbReference>
<keyword evidence="9" id="KW-1185">Reference proteome</keyword>
<dbReference type="InterPro" id="IPR006665">
    <property type="entry name" value="OmpA-like"/>
</dbReference>
<dbReference type="SUPFAM" id="SSF103088">
    <property type="entry name" value="OmpA-like"/>
    <property type="match status" value="1"/>
</dbReference>
<evidence type="ECO:0000256" key="5">
    <source>
        <dbReference type="SAM" id="MobiDB-lite"/>
    </source>
</evidence>
<dbReference type="PANTHER" id="PTHR30329:SF21">
    <property type="entry name" value="LIPOPROTEIN YIAD-RELATED"/>
    <property type="match status" value="1"/>
</dbReference>
<evidence type="ECO:0000256" key="3">
    <source>
        <dbReference type="ARBA" id="ARBA00023237"/>
    </source>
</evidence>
<dbReference type="Proteomes" id="UP001339883">
    <property type="component" value="Unassembled WGS sequence"/>
</dbReference>
<dbReference type="InterPro" id="IPR006664">
    <property type="entry name" value="OMP_bac"/>
</dbReference>
<name>A0ABU6DUX6_9GAMM</name>
<evidence type="ECO:0000256" key="1">
    <source>
        <dbReference type="ARBA" id="ARBA00004442"/>
    </source>
</evidence>
<dbReference type="InterPro" id="IPR050330">
    <property type="entry name" value="Bact_OuterMem_StrucFunc"/>
</dbReference>
<evidence type="ECO:0000313" key="9">
    <source>
        <dbReference type="Proteomes" id="UP001339883"/>
    </source>
</evidence>
<gene>
    <name evidence="8" type="ORF">I2F25_11580</name>
</gene>
<accession>A0ABU6DUX6</accession>
<reference evidence="8 9" key="1">
    <citation type="submission" date="2019-08" db="EMBL/GenBank/DDBJ databases">
        <title>Five species of Acinetobacter isolated from floral nectar and animal pollinators.</title>
        <authorList>
            <person name="Hendry T.A."/>
        </authorList>
    </citation>
    <scope>NUCLEOTIDE SEQUENCE [LARGE SCALE GENOMIC DNA]</scope>
    <source>
        <strain evidence="8 9">MD18.27</strain>
    </source>
</reference>
<comment type="caution">
    <text evidence="8">The sequence shown here is derived from an EMBL/GenBank/DDBJ whole genome shotgun (WGS) entry which is preliminary data.</text>
</comment>
<dbReference type="Gene3D" id="3.30.1330.60">
    <property type="entry name" value="OmpA-like domain"/>
    <property type="match status" value="1"/>
</dbReference>
<feature type="domain" description="OmpA-like" evidence="7">
    <location>
        <begin position="202"/>
        <end position="319"/>
    </location>
</feature>
<evidence type="ECO:0000259" key="7">
    <source>
        <dbReference type="PROSITE" id="PS51123"/>
    </source>
</evidence>
<evidence type="ECO:0000256" key="6">
    <source>
        <dbReference type="SAM" id="Phobius"/>
    </source>
</evidence>
<evidence type="ECO:0000313" key="8">
    <source>
        <dbReference type="EMBL" id="MEB5477672.1"/>
    </source>
</evidence>
<keyword evidence="2 4" id="KW-0472">Membrane</keyword>
<dbReference type="CDD" id="cd07185">
    <property type="entry name" value="OmpA_C-like"/>
    <property type="match status" value="1"/>
</dbReference>
<keyword evidence="6" id="KW-0812">Transmembrane</keyword>
<keyword evidence="6" id="KW-1133">Transmembrane helix</keyword>
<dbReference type="PROSITE" id="PS01068">
    <property type="entry name" value="OMPA_1"/>
    <property type="match status" value="1"/>
</dbReference>
<comment type="subcellular location">
    <subcellularLocation>
        <location evidence="1">Cell outer membrane</location>
    </subcellularLocation>
</comment>
<dbReference type="InterPro" id="IPR036737">
    <property type="entry name" value="OmpA-like_sf"/>
</dbReference>
<feature type="region of interest" description="Disordered" evidence="5">
    <location>
        <begin position="33"/>
        <end position="59"/>
    </location>
</feature>
<dbReference type="PRINTS" id="PR01021">
    <property type="entry name" value="OMPADOMAIN"/>
</dbReference>
<dbReference type="PANTHER" id="PTHR30329">
    <property type="entry name" value="STATOR ELEMENT OF FLAGELLAR MOTOR COMPLEX"/>
    <property type="match status" value="1"/>
</dbReference>